<sequence>MIGRLRLWSDSLERLQNKVVVEGREDKVYWLETKSGTFFVKSFYSSLEVGRSMLFLVDVWALGVSAIEMAEGLPPRSAVHPMRVLFMISIEPAPMLEDKEKWSLVFHDFVAKCLTKEPRLRPTASEMLKFLHGIRAWFALNPNLSMDAQRGNNHERVSEIHSLMGPVGAFDNSPLHLTVEKTEW</sequence>
<proteinExistence type="predicted"/>
<dbReference type="EMBL" id="QGNW01001412">
    <property type="protein sequence ID" value="RVW42183.1"/>
    <property type="molecule type" value="Genomic_DNA"/>
</dbReference>
<dbReference type="Pfam" id="PF07714">
    <property type="entry name" value="PK_Tyr_Ser-Thr"/>
    <property type="match status" value="1"/>
</dbReference>
<organism evidence="4 5">
    <name type="scientific">Vitis vinifera</name>
    <name type="common">Grape</name>
    <dbReference type="NCBI Taxonomy" id="29760"/>
    <lineage>
        <taxon>Eukaryota</taxon>
        <taxon>Viridiplantae</taxon>
        <taxon>Streptophyta</taxon>
        <taxon>Embryophyta</taxon>
        <taxon>Tracheophyta</taxon>
        <taxon>Spermatophyta</taxon>
        <taxon>Magnoliopsida</taxon>
        <taxon>eudicotyledons</taxon>
        <taxon>Gunneridae</taxon>
        <taxon>Pentapetalae</taxon>
        <taxon>rosids</taxon>
        <taxon>Vitales</taxon>
        <taxon>Vitaceae</taxon>
        <taxon>Viteae</taxon>
        <taxon>Vitis</taxon>
    </lineage>
</organism>
<dbReference type="Proteomes" id="UP000288805">
    <property type="component" value="Unassembled WGS sequence"/>
</dbReference>
<dbReference type="PANTHER" id="PTHR48012:SF2">
    <property type="entry name" value="STERILE20-LIKE KINASE, ISOFORM B"/>
    <property type="match status" value="1"/>
</dbReference>
<dbReference type="InterPro" id="IPR050629">
    <property type="entry name" value="STE20/SPS1-PAK"/>
</dbReference>
<keyword evidence="4" id="KW-0418">Kinase</keyword>
<dbReference type="Gene3D" id="1.10.510.10">
    <property type="entry name" value="Transferase(Phosphotransferase) domain 1"/>
    <property type="match status" value="1"/>
</dbReference>
<evidence type="ECO:0000256" key="1">
    <source>
        <dbReference type="ARBA" id="ARBA00022741"/>
    </source>
</evidence>
<dbReference type="InterPro" id="IPR000719">
    <property type="entry name" value="Prot_kinase_dom"/>
</dbReference>
<evidence type="ECO:0000313" key="5">
    <source>
        <dbReference type="Proteomes" id="UP000288805"/>
    </source>
</evidence>
<keyword evidence="4" id="KW-0808">Transferase</keyword>
<gene>
    <name evidence="4" type="primary">dst1_0</name>
    <name evidence="4" type="ORF">CK203_094594</name>
</gene>
<dbReference type="InterPro" id="IPR011009">
    <property type="entry name" value="Kinase-like_dom_sf"/>
</dbReference>
<name>A0A438E3C9_VITVI</name>
<evidence type="ECO:0000313" key="4">
    <source>
        <dbReference type="EMBL" id="RVW42183.1"/>
    </source>
</evidence>
<dbReference type="PROSITE" id="PS50011">
    <property type="entry name" value="PROTEIN_KINASE_DOM"/>
    <property type="match status" value="1"/>
</dbReference>
<dbReference type="SUPFAM" id="SSF56112">
    <property type="entry name" value="Protein kinase-like (PK-like)"/>
    <property type="match status" value="1"/>
</dbReference>
<evidence type="ECO:0000256" key="2">
    <source>
        <dbReference type="ARBA" id="ARBA00022840"/>
    </source>
</evidence>
<dbReference type="InterPro" id="IPR001245">
    <property type="entry name" value="Ser-Thr/Tyr_kinase_cat_dom"/>
</dbReference>
<dbReference type="GO" id="GO:0005524">
    <property type="term" value="F:ATP binding"/>
    <property type="evidence" value="ECO:0007669"/>
    <property type="project" value="UniProtKB-KW"/>
</dbReference>
<dbReference type="AlphaFoldDB" id="A0A438E3C9"/>
<accession>A0A438E3C9</accession>
<dbReference type="PANTHER" id="PTHR48012">
    <property type="entry name" value="STERILE20-LIKE KINASE, ISOFORM B-RELATED"/>
    <property type="match status" value="1"/>
</dbReference>
<feature type="domain" description="Protein kinase" evidence="3">
    <location>
        <begin position="1"/>
        <end position="138"/>
    </location>
</feature>
<keyword evidence="2" id="KW-0067">ATP-binding</keyword>
<keyword evidence="1" id="KW-0547">Nucleotide-binding</keyword>
<comment type="caution">
    <text evidence="4">The sequence shown here is derived from an EMBL/GenBank/DDBJ whole genome shotgun (WGS) entry which is preliminary data.</text>
</comment>
<protein>
    <submittedName>
        <fullName evidence="4">Serine/threonine-protein kinase dst1</fullName>
    </submittedName>
</protein>
<reference evidence="4 5" key="1">
    <citation type="journal article" date="2018" name="PLoS Genet.">
        <title>Population sequencing reveals clonal diversity and ancestral inbreeding in the grapevine cultivar Chardonnay.</title>
        <authorList>
            <person name="Roach M.J."/>
            <person name="Johnson D.L."/>
            <person name="Bohlmann J."/>
            <person name="van Vuuren H.J."/>
            <person name="Jones S.J."/>
            <person name="Pretorius I.S."/>
            <person name="Schmidt S.A."/>
            <person name="Borneman A.R."/>
        </authorList>
    </citation>
    <scope>NUCLEOTIDE SEQUENCE [LARGE SCALE GENOMIC DNA]</scope>
    <source>
        <strain evidence="5">cv. Chardonnay</strain>
        <tissue evidence="4">Leaf</tissue>
    </source>
</reference>
<evidence type="ECO:0000259" key="3">
    <source>
        <dbReference type="PROSITE" id="PS50011"/>
    </source>
</evidence>
<dbReference type="GO" id="GO:0004672">
    <property type="term" value="F:protein kinase activity"/>
    <property type="evidence" value="ECO:0007669"/>
    <property type="project" value="InterPro"/>
</dbReference>